<dbReference type="Pfam" id="PF00753">
    <property type="entry name" value="Lactamase_B"/>
    <property type="match status" value="1"/>
</dbReference>
<evidence type="ECO:0000313" key="6">
    <source>
        <dbReference type="EMBL" id="GAA5174728.1"/>
    </source>
</evidence>
<proteinExistence type="inferred from homology"/>
<sequence length="291" mass="30985">MANGITDTARERYRRPAETRSVRIGELTITYLPDGAVGLDARGWLPHSSDADWAAHPEHLDERGQLVASIGGLLVEADERALLIDAGIGRVEAGPVAGTPVGGATGGALLDSLAAIGRDPASIEAVAFTHLHSDHVGWAGVADTFPGAKFLVDQREWAERELAERAGTPREALDTLATSLRGIEAGEEVFPGVRALPSPGHTVGHTGFVIASGGRRLIAFGDALHTAAQVDRPDWHAWPDYDPRQAVESRRRLIAELAKPDTLGFGVHFADVQFGEVHPADDRPAWRPIAG</sequence>
<evidence type="ECO:0000256" key="2">
    <source>
        <dbReference type="ARBA" id="ARBA00022723"/>
    </source>
</evidence>
<keyword evidence="4" id="KW-0862">Zinc</keyword>
<evidence type="ECO:0000256" key="1">
    <source>
        <dbReference type="ARBA" id="ARBA00007749"/>
    </source>
</evidence>
<dbReference type="CDD" id="cd07720">
    <property type="entry name" value="OPHC2-like_MBL-fold"/>
    <property type="match status" value="1"/>
</dbReference>
<keyword evidence="2" id="KW-0479">Metal-binding</keyword>
<evidence type="ECO:0000256" key="4">
    <source>
        <dbReference type="ARBA" id="ARBA00022833"/>
    </source>
</evidence>
<dbReference type="RefSeq" id="WP_185062165.1">
    <property type="nucleotide sequence ID" value="NZ_BAABJP010000062.1"/>
</dbReference>
<organism evidence="6 7">
    <name type="scientific">Pseudonocardia eucalypti</name>
    <dbReference type="NCBI Taxonomy" id="648755"/>
    <lineage>
        <taxon>Bacteria</taxon>
        <taxon>Bacillati</taxon>
        <taxon>Actinomycetota</taxon>
        <taxon>Actinomycetes</taxon>
        <taxon>Pseudonocardiales</taxon>
        <taxon>Pseudonocardiaceae</taxon>
        <taxon>Pseudonocardia</taxon>
    </lineage>
</organism>
<dbReference type="InterPro" id="IPR001279">
    <property type="entry name" value="Metallo-B-lactamas"/>
</dbReference>
<keyword evidence="7" id="KW-1185">Reference proteome</keyword>
<dbReference type="SMART" id="SM00849">
    <property type="entry name" value="Lactamase_B"/>
    <property type="match status" value="1"/>
</dbReference>
<feature type="domain" description="Metallo-beta-lactamase" evidence="5">
    <location>
        <begin position="69"/>
        <end position="268"/>
    </location>
</feature>
<evidence type="ECO:0000259" key="5">
    <source>
        <dbReference type="SMART" id="SM00849"/>
    </source>
</evidence>
<evidence type="ECO:0000313" key="7">
    <source>
        <dbReference type="Proteomes" id="UP001428817"/>
    </source>
</evidence>
<accession>A0ABP9RCS6</accession>
<reference evidence="7" key="1">
    <citation type="journal article" date="2019" name="Int. J. Syst. Evol. Microbiol.">
        <title>The Global Catalogue of Microorganisms (GCM) 10K type strain sequencing project: providing services to taxonomists for standard genome sequencing and annotation.</title>
        <authorList>
            <consortium name="The Broad Institute Genomics Platform"/>
            <consortium name="The Broad Institute Genome Sequencing Center for Infectious Disease"/>
            <person name="Wu L."/>
            <person name="Ma J."/>
        </authorList>
    </citation>
    <scope>NUCLEOTIDE SEQUENCE [LARGE SCALE GENOMIC DNA]</scope>
    <source>
        <strain evidence="7">JCM 18303</strain>
    </source>
</reference>
<dbReference type="PANTHER" id="PTHR42978">
    <property type="entry name" value="QUORUM-QUENCHING LACTONASE YTNP-RELATED-RELATED"/>
    <property type="match status" value="1"/>
</dbReference>
<comment type="similarity">
    <text evidence="1">Belongs to the metallo-beta-lactamase superfamily.</text>
</comment>
<gene>
    <name evidence="6" type="ORF">GCM10023321_79220</name>
</gene>
<evidence type="ECO:0000256" key="3">
    <source>
        <dbReference type="ARBA" id="ARBA00022801"/>
    </source>
</evidence>
<dbReference type="SUPFAM" id="SSF56281">
    <property type="entry name" value="Metallo-hydrolase/oxidoreductase"/>
    <property type="match status" value="1"/>
</dbReference>
<comment type="caution">
    <text evidence="6">The sequence shown here is derived from an EMBL/GenBank/DDBJ whole genome shotgun (WGS) entry which is preliminary data.</text>
</comment>
<dbReference type="EMBL" id="BAABJP010000062">
    <property type="protein sequence ID" value="GAA5174728.1"/>
    <property type="molecule type" value="Genomic_DNA"/>
</dbReference>
<protein>
    <submittedName>
        <fullName evidence="6">MBL fold metallo-hydrolase</fullName>
    </submittedName>
</protein>
<dbReference type="InterPro" id="IPR051013">
    <property type="entry name" value="MBL_superfamily_lactonases"/>
</dbReference>
<name>A0ABP9RCS6_9PSEU</name>
<dbReference type="Gene3D" id="3.60.15.10">
    <property type="entry name" value="Ribonuclease Z/Hydroxyacylglutathione hydrolase-like"/>
    <property type="match status" value="1"/>
</dbReference>
<keyword evidence="3" id="KW-0378">Hydrolase</keyword>
<dbReference type="InterPro" id="IPR036866">
    <property type="entry name" value="RibonucZ/Hydroxyglut_hydro"/>
</dbReference>
<dbReference type="Proteomes" id="UP001428817">
    <property type="component" value="Unassembled WGS sequence"/>
</dbReference>
<dbReference type="PANTHER" id="PTHR42978:SF6">
    <property type="entry name" value="QUORUM-QUENCHING LACTONASE YTNP-RELATED"/>
    <property type="match status" value="1"/>
</dbReference>